<comment type="similarity">
    <text evidence="1">Belongs to the universal stress protein A family.</text>
</comment>
<organism evidence="3 4">
    <name type="scientific">Halosolutus amylolyticus</name>
    <dbReference type="NCBI Taxonomy" id="2932267"/>
    <lineage>
        <taxon>Archaea</taxon>
        <taxon>Methanobacteriati</taxon>
        <taxon>Methanobacteriota</taxon>
        <taxon>Stenosarchaea group</taxon>
        <taxon>Halobacteria</taxon>
        <taxon>Halobacteriales</taxon>
        <taxon>Natrialbaceae</taxon>
        <taxon>Halosolutus</taxon>
    </lineage>
</organism>
<dbReference type="CDD" id="cd00293">
    <property type="entry name" value="USP-like"/>
    <property type="match status" value="2"/>
</dbReference>
<protein>
    <submittedName>
        <fullName evidence="3">Universal stress protein</fullName>
    </submittedName>
</protein>
<dbReference type="EMBL" id="JBHSFA010000002">
    <property type="protein sequence ID" value="MFC4541391.1"/>
    <property type="molecule type" value="Genomic_DNA"/>
</dbReference>
<name>A0ABD5PLN8_9EURY</name>
<dbReference type="PANTHER" id="PTHR46268:SF24">
    <property type="entry name" value="UNIVERSAL STRESS PROTEIN"/>
    <property type="match status" value="1"/>
</dbReference>
<feature type="domain" description="UspA" evidence="2">
    <location>
        <begin position="1"/>
        <end position="138"/>
    </location>
</feature>
<dbReference type="Proteomes" id="UP001595898">
    <property type="component" value="Unassembled WGS sequence"/>
</dbReference>
<dbReference type="RefSeq" id="WP_250139520.1">
    <property type="nucleotide sequence ID" value="NZ_JALIQP010000001.1"/>
</dbReference>
<dbReference type="InterPro" id="IPR006016">
    <property type="entry name" value="UspA"/>
</dbReference>
<evidence type="ECO:0000256" key="1">
    <source>
        <dbReference type="ARBA" id="ARBA00008791"/>
    </source>
</evidence>
<evidence type="ECO:0000313" key="4">
    <source>
        <dbReference type="Proteomes" id="UP001595898"/>
    </source>
</evidence>
<proteinExistence type="inferred from homology"/>
<dbReference type="InterPro" id="IPR014729">
    <property type="entry name" value="Rossmann-like_a/b/a_fold"/>
</dbReference>
<comment type="caution">
    <text evidence="3">The sequence shown here is derived from an EMBL/GenBank/DDBJ whole genome shotgun (WGS) entry which is preliminary data.</text>
</comment>
<dbReference type="PRINTS" id="PR01438">
    <property type="entry name" value="UNVRSLSTRESS"/>
</dbReference>
<dbReference type="AlphaFoldDB" id="A0ABD5PLN8"/>
<keyword evidence="4" id="KW-1185">Reference proteome</keyword>
<evidence type="ECO:0000313" key="3">
    <source>
        <dbReference type="EMBL" id="MFC4541391.1"/>
    </source>
</evidence>
<dbReference type="SUPFAM" id="SSF52402">
    <property type="entry name" value="Adenine nucleotide alpha hydrolases-like"/>
    <property type="match status" value="2"/>
</dbReference>
<dbReference type="Pfam" id="PF00582">
    <property type="entry name" value="Usp"/>
    <property type="match status" value="2"/>
</dbReference>
<dbReference type="PANTHER" id="PTHR46268">
    <property type="entry name" value="STRESS RESPONSE PROTEIN NHAX"/>
    <property type="match status" value="1"/>
</dbReference>
<gene>
    <name evidence="3" type="ORF">ACFO5R_05565</name>
</gene>
<accession>A0ABD5PLN8</accession>
<sequence>MPRHVLVPIDGADHSIGALEYCFASFPDASVTALHVVEPSPDRFVGSGESDPAAERAAARGDRVLERATDLADDRGREIGTATRTGRPHTEILSMASESDVDHVVMGSHGESPVAGPFLGHVSEIVVRRSPVSTTIVPEPPTAIRERDLPGRILVPVDGSDQAEAALAYAVETFPDAAHTLLNVIDLPFDRSRVDTTGGYLEKIRTAHERSAAEILESATAVAGERGGDVETETAYGRPGAEIVDYADANGYDQVVMGSHGRSFPARLLTGSVAERVARDSPRTVTLVRGEYGVGR</sequence>
<evidence type="ECO:0000259" key="2">
    <source>
        <dbReference type="Pfam" id="PF00582"/>
    </source>
</evidence>
<reference evidence="3 4" key="1">
    <citation type="journal article" date="2019" name="Int. J. Syst. Evol. Microbiol.">
        <title>The Global Catalogue of Microorganisms (GCM) 10K type strain sequencing project: providing services to taxonomists for standard genome sequencing and annotation.</title>
        <authorList>
            <consortium name="The Broad Institute Genomics Platform"/>
            <consortium name="The Broad Institute Genome Sequencing Center for Infectious Disease"/>
            <person name="Wu L."/>
            <person name="Ma J."/>
        </authorList>
    </citation>
    <scope>NUCLEOTIDE SEQUENCE [LARGE SCALE GENOMIC DNA]</scope>
    <source>
        <strain evidence="3 4">WLHS5</strain>
    </source>
</reference>
<feature type="domain" description="UspA" evidence="2">
    <location>
        <begin position="152"/>
        <end position="289"/>
    </location>
</feature>
<dbReference type="Gene3D" id="3.40.50.620">
    <property type="entry name" value="HUPs"/>
    <property type="match status" value="2"/>
</dbReference>
<dbReference type="InterPro" id="IPR006015">
    <property type="entry name" value="Universal_stress_UspA"/>
</dbReference>